<keyword evidence="2" id="KW-1185">Reference proteome</keyword>
<sequence>MNVTKSNMKENLLDEMFERDWIICGTKEVVFDEFVKRISRGEAVKKEYMIEVVDKFSDGYPPVSTITPLSIDH</sequence>
<protein>
    <submittedName>
        <fullName evidence="1">Uncharacterized protein</fullName>
    </submittedName>
</protein>
<gene>
    <name evidence="1" type="ORF">FRX31_035320</name>
</gene>
<dbReference type="AlphaFoldDB" id="A0A7J6US53"/>
<organism evidence="1 2">
    <name type="scientific">Thalictrum thalictroides</name>
    <name type="common">Rue-anemone</name>
    <name type="synonym">Anemone thalictroides</name>
    <dbReference type="NCBI Taxonomy" id="46969"/>
    <lineage>
        <taxon>Eukaryota</taxon>
        <taxon>Viridiplantae</taxon>
        <taxon>Streptophyta</taxon>
        <taxon>Embryophyta</taxon>
        <taxon>Tracheophyta</taxon>
        <taxon>Spermatophyta</taxon>
        <taxon>Magnoliopsida</taxon>
        <taxon>Ranunculales</taxon>
        <taxon>Ranunculaceae</taxon>
        <taxon>Thalictroideae</taxon>
        <taxon>Thalictrum</taxon>
    </lineage>
</organism>
<dbReference type="Proteomes" id="UP000554482">
    <property type="component" value="Unassembled WGS sequence"/>
</dbReference>
<reference evidence="1 2" key="1">
    <citation type="submission" date="2020-06" db="EMBL/GenBank/DDBJ databases">
        <title>Transcriptomic and genomic resources for Thalictrum thalictroides and T. hernandezii: Facilitating candidate gene discovery in an emerging model plant lineage.</title>
        <authorList>
            <person name="Arias T."/>
            <person name="Riano-Pachon D.M."/>
            <person name="Di Stilio V.S."/>
        </authorList>
    </citation>
    <scope>NUCLEOTIDE SEQUENCE [LARGE SCALE GENOMIC DNA]</scope>
    <source>
        <strain evidence="2">cv. WT478/WT964</strain>
        <tissue evidence="1">Leaves</tissue>
    </source>
</reference>
<comment type="caution">
    <text evidence="1">The sequence shown here is derived from an EMBL/GenBank/DDBJ whole genome shotgun (WGS) entry which is preliminary data.</text>
</comment>
<accession>A0A7J6US53</accession>
<name>A0A7J6US53_THATH</name>
<proteinExistence type="predicted"/>
<evidence type="ECO:0000313" key="2">
    <source>
        <dbReference type="Proteomes" id="UP000554482"/>
    </source>
</evidence>
<evidence type="ECO:0000313" key="1">
    <source>
        <dbReference type="EMBL" id="KAF5175092.1"/>
    </source>
</evidence>
<dbReference type="EMBL" id="JABWDY010044489">
    <property type="protein sequence ID" value="KAF5175092.1"/>
    <property type="molecule type" value="Genomic_DNA"/>
</dbReference>